<evidence type="ECO:0000256" key="10">
    <source>
        <dbReference type="ARBA" id="ARBA00034923"/>
    </source>
</evidence>
<dbReference type="EMBL" id="QENZ01000005">
    <property type="protein sequence ID" value="PVX49824.1"/>
    <property type="molecule type" value="Genomic_DNA"/>
</dbReference>
<evidence type="ECO:0000256" key="7">
    <source>
        <dbReference type="ARBA" id="ARBA00023235"/>
    </source>
</evidence>
<evidence type="ECO:0000313" key="16">
    <source>
        <dbReference type="EMBL" id="PVX49824.1"/>
    </source>
</evidence>
<evidence type="ECO:0000256" key="8">
    <source>
        <dbReference type="ARBA" id="ARBA00034617"/>
    </source>
</evidence>
<comment type="catalytic activity">
    <reaction evidence="8">
        <text>Couples ATP hydrolysis with the unwinding of duplex DNA by translocating in the 3'-5' direction.</text>
        <dbReference type="EC" id="5.6.2.4"/>
    </reaction>
</comment>
<dbReference type="GO" id="GO:0000725">
    <property type="term" value="P:recombinational repair"/>
    <property type="evidence" value="ECO:0007669"/>
    <property type="project" value="TreeGrafter"/>
</dbReference>
<evidence type="ECO:0000259" key="14">
    <source>
        <dbReference type="PROSITE" id="PS51198"/>
    </source>
</evidence>
<dbReference type="GO" id="GO:0043138">
    <property type="term" value="F:3'-5' DNA helicase activity"/>
    <property type="evidence" value="ECO:0007669"/>
    <property type="project" value="UniProtKB-EC"/>
</dbReference>
<keyword evidence="4 12" id="KW-0347">Helicase</keyword>
<evidence type="ECO:0000256" key="6">
    <source>
        <dbReference type="ARBA" id="ARBA00023125"/>
    </source>
</evidence>
<dbReference type="Gene3D" id="3.40.50.300">
    <property type="entry name" value="P-loop containing nucleotide triphosphate hydrolases"/>
    <property type="match status" value="2"/>
</dbReference>
<feature type="region of interest" description="Disordered" evidence="13">
    <location>
        <begin position="671"/>
        <end position="709"/>
    </location>
</feature>
<dbReference type="RefSeq" id="WP_116496685.1">
    <property type="nucleotide sequence ID" value="NZ_QENZ01000005.1"/>
</dbReference>
<dbReference type="InterPro" id="IPR014016">
    <property type="entry name" value="UvrD-like_ATP-bd"/>
</dbReference>
<keyword evidence="3 12" id="KW-0378">Hydrolase</keyword>
<evidence type="ECO:0000313" key="17">
    <source>
        <dbReference type="Proteomes" id="UP000251835"/>
    </source>
</evidence>
<name>A0A7L4UMH5_BALHA</name>
<evidence type="ECO:0000256" key="13">
    <source>
        <dbReference type="SAM" id="MobiDB-lite"/>
    </source>
</evidence>
<dbReference type="Pfam" id="PF21196">
    <property type="entry name" value="PcrA_UvrD_tudor"/>
    <property type="match status" value="1"/>
</dbReference>
<dbReference type="Pfam" id="PF13361">
    <property type="entry name" value="UvrD_C"/>
    <property type="match status" value="1"/>
</dbReference>
<comment type="catalytic activity">
    <reaction evidence="11">
        <text>ATP + H2O = ADP + phosphate + H(+)</text>
        <dbReference type="Rhea" id="RHEA:13065"/>
        <dbReference type="ChEBI" id="CHEBI:15377"/>
        <dbReference type="ChEBI" id="CHEBI:15378"/>
        <dbReference type="ChEBI" id="CHEBI:30616"/>
        <dbReference type="ChEBI" id="CHEBI:43474"/>
        <dbReference type="ChEBI" id="CHEBI:456216"/>
        <dbReference type="EC" id="5.6.2.4"/>
    </reaction>
</comment>
<dbReference type="PROSITE" id="PS51198">
    <property type="entry name" value="UVRD_HELICASE_ATP_BIND"/>
    <property type="match status" value="1"/>
</dbReference>
<dbReference type="InterPro" id="IPR027417">
    <property type="entry name" value="P-loop_NTPase"/>
</dbReference>
<evidence type="ECO:0000259" key="15">
    <source>
        <dbReference type="PROSITE" id="PS51217"/>
    </source>
</evidence>
<comment type="caution">
    <text evidence="16">The sequence shown here is derived from an EMBL/GenBank/DDBJ whole genome shotgun (WGS) entry which is preliminary data.</text>
</comment>
<sequence length="766" mass="87729">MDYLQDLNEEQRRAVEHIDGAALVIASAGSGKTRVLTYRIAHLIANGVTPHNILALTFTNKAAREMKERIAKIVGYDYAAGLWMGTFHSVFAKILRYEAEAIGFNSSFTIYDATDAKNAVKLIIKSLQLDDSVYKPVAIYNRISAAKNNLITASAYQNSPHIRVRDEAAKRPRTGEIYEIYANKCRKANAMDFDDLLLYTNILFKNNPEILAKYQQRFTHILVDEYQDTNMAQYMIIKMLGQVHRNVFMVGDDAQSIYSFRGAKIENILNFRNDYKDAKLFKLERNYRSSQNIVNAANSVIARNKEQLKKEAYSMNDEGSKVKIIKALTDNEEGFLVVKELFNQYHQGDNTYEDFAILYRTNVQSRILEEALRKHNIPYKIYGGLSFYQRKEIKDMLAYLRLIANPNDEEALRRVINYPKRGIGLTTIDKVVNIATSEGKSMWEVLSNISAYRDYFNSGTIKKLYDFVQLIEKYRKDLEETSAFELAKDVALQTGILQEMRVDKTPEGISRYDNLNELLNGIQEFSETAQEEDNEDNLASYLENVALLTDMDKDEGDDKNHVSLMTVHASKGLEFKNVFIVGLEEKLFPSDIGGDITEKSLEEERRLFYVALTRAKERACLSFAVTRYRWGNVHQENPSRFLFELDEKYLEQDLKELTHRPAFLSRSNTFGKPKYQSSKPSYASGVNTNRPAPRFKKLSSTTAPSNFKPDEASAFEPGMRVIHSRFGAGEIMKIEGEEQNRKATVKFISFGEKTLLLKFAKLQIVK</sequence>
<dbReference type="FunFam" id="1.10.486.10:FF:000003">
    <property type="entry name" value="ATP-dependent DNA helicase"/>
    <property type="match status" value="1"/>
</dbReference>
<dbReference type="Gene3D" id="1.10.10.160">
    <property type="match status" value="1"/>
</dbReference>
<dbReference type="GO" id="GO:0005524">
    <property type="term" value="F:ATP binding"/>
    <property type="evidence" value="ECO:0007669"/>
    <property type="project" value="UniProtKB-UniRule"/>
</dbReference>
<dbReference type="InterPro" id="IPR013986">
    <property type="entry name" value="DExx_box_DNA_helicase_dom_sf"/>
</dbReference>
<feature type="binding site" evidence="12">
    <location>
        <begin position="26"/>
        <end position="33"/>
    </location>
    <ligand>
        <name>ATP</name>
        <dbReference type="ChEBI" id="CHEBI:30616"/>
    </ligand>
</feature>
<dbReference type="PANTHER" id="PTHR11070:SF2">
    <property type="entry name" value="ATP-DEPENDENT DNA HELICASE SRS2"/>
    <property type="match status" value="1"/>
</dbReference>
<dbReference type="PANTHER" id="PTHR11070">
    <property type="entry name" value="UVRD / RECB / PCRA DNA HELICASE FAMILY MEMBER"/>
    <property type="match status" value="1"/>
</dbReference>
<dbReference type="Proteomes" id="UP000251835">
    <property type="component" value="Unassembled WGS sequence"/>
</dbReference>
<protein>
    <recommendedName>
        <fullName evidence="9">DNA 3'-5' helicase</fullName>
        <ecNumber evidence="9">5.6.2.4</ecNumber>
    </recommendedName>
    <alternativeName>
        <fullName evidence="10">DNA 3'-5' helicase II</fullName>
    </alternativeName>
</protein>
<dbReference type="CDD" id="cd17932">
    <property type="entry name" value="DEXQc_UvrD"/>
    <property type="match status" value="1"/>
</dbReference>
<organism evidence="16 17">
    <name type="scientific">Balneicella halophila</name>
    <dbReference type="NCBI Taxonomy" id="1537566"/>
    <lineage>
        <taxon>Bacteria</taxon>
        <taxon>Pseudomonadati</taxon>
        <taxon>Bacteroidota</taxon>
        <taxon>Bacteroidia</taxon>
        <taxon>Bacteroidales</taxon>
        <taxon>Balneicellaceae</taxon>
        <taxon>Balneicella</taxon>
    </lineage>
</organism>
<evidence type="ECO:0000256" key="1">
    <source>
        <dbReference type="ARBA" id="ARBA00009922"/>
    </source>
</evidence>
<keyword evidence="17" id="KW-1185">Reference proteome</keyword>
<dbReference type="AlphaFoldDB" id="A0A7L4UMH5"/>
<dbReference type="OrthoDB" id="9810135at2"/>
<dbReference type="InterPro" id="IPR000212">
    <property type="entry name" value="DNA_helicase_UvrD/REP"/>
</dbReference>
<dbReference type="Gene3D" id="1.10.486.10">
    <property type="entry name" value="PCRA, domain 4"/>
    <property type="match status" value="1"/>
</dbReference>
<dbReference type="GO" id="GO:0005829">
    <property type="term" value="C:cytosol"/>
    <property type="evidence" value="ECO:0007669"/>
    <property type="project" value="TreeGrafter"/>
</dbReference>
<keyword evidence="7" id="KW-0413">Isomerase</keyword>
<dbReference type="CDD" id="cd18807">
    <property type="entry name" value="SF1_C_UvrD"/>
    <property type="match status" value="1"/>
</dbReference>
<dbReference type="PROSITE" id="PS51217">
    <property type="entry name" value="UVRD_HELICASE_CTER"/>
    <property type="match status" value="1"/>
</dbReference>
<dbReference type="GO" id="GO:0016787">
    <property type="term" value="F:hydrolase activity"/>
    <property type="evidence" value="ECO:0007669"/>
    <property type="project" value="UniProtKB-UniRule"/>
</dbReference>
<feature type="compositionally biased region" description="Polar residues" evidence="13">
    <location>
        <begin position="671"/>
        <end position="690"/>
    </location>
</feature>
<gene>
    <name evidence="16" type="ORF">C7377_1458</name>
</gene>
<evidence type="ECO:0000256" key="11">
    <source>
        <dbReference type="ARBA" id="ARBA00048988"/>
    </source>
</evidence>
<accession>A0A7L4UMH5</accession>
<evidence type="ECO:0000256" key="5">
    <source>
        <dbReference type="ARBA" id="ARBA00022840"/>
    </source>
</evidence>
<dbReference type="GO" id="GO:0033202">
    <property type="term" value="C:DNA helicase complex"/>
    <property type="evidence" value="ECO:0007669"/>
    <property type="project" value="TreeGrafter"/>
</dbReference>
<evidence type="ECO:0000256" key="9">
    <source>
        <dbReference type="ARBA" id="ARBA00034808"/>
    </source>
</evidence>
<evidence type="ECO:0000256" key="2">
    <source>
        <dbReference type="ARBA" id="ARBA00022741"/>
    </source>
</evidence>
<keyword evidence="2 12" id="KW-0547">Nucleotide-binding</keyword>
<proteinExistence type="inferred from homology"/>
<comment type="similarity">
    <text evidence="1">Belongs to the helicase family. UvrD subfamily.</text>
</comment>
<keyword evidence="6" id="KW-0238">DNA-binding</keyword>
<evidence type="ECO:0000256" key="4">
    <source>
        <dbReference type="ARBA" id="ARBA00022806"/>
    </source>
</evidence>
<feature type="domain" description="UvrD-like helicase C-terminal" evidence="15">
    <location>
        <begin position="291"/>
        <end position="572"/>
    </location>
</feature>
<feature type="domain" description="UvrD-like helicase ATP-binding" evidence="14">
    <location>
        <begin position="5"/>
        <end position="290"/>
    </location>
</feature>
<dbReference type="Pfam" id="PF00580">
    <property type="entry name" value="UvrD-helicase"/>
    <property type="match status" value="1"/>
</dbReference>
<dbReference type="EC" id="5.6.2.4" evidence="9"/>
<dbReference type="GO" id="GO:0003677">
    <property type="term" value="F:DNA binding"/>
    <property type="evidence" value="ECO:0007669"/>
    <property type="project" value="UniProtKB-KW"/>
</dbReference>
<dbReference type="SUPFAM" id="SSF52540">
    <property type="entry name" value="P-loop containing nucleoside triphosphate hydrolases"/>
    <property type="match status" value="1"/>
</dbReference>
<reference evidence="16 17" key="1">
    <citation type="submission" date="2018-05" db="EMBL/GenBank/DDBJ databases">
        <title>Genomic Encyclopedia of Type Strains, Phase IV (KMG-IV): sequencing the most valuable type-strain genomes for metagenomic binning, comparative biology and taxonomic classification.</title>
        <authorList>
            <person name="Goeker M."/>
        </authorList>
    </citation>
    <scope>NUCLEOTIDE SEQUENCE [LARGE SCALE GENOMIC DNA]</scope>
    <source>
        <strain evidence="16 17">DSM 28579</strain>
    </source>
</reference>
<evidence type="ECO:0000256" key="3">
    <source>
        <dbReference type="ARBA" id="ARBA00022801"/>
    </source>
</evidence>
<keyword evidence="5 12" id="KW-0067">ATP-binding</keyword>
<dbReference type="InterPro" id="IPR014017">
    <property type="entry name" value="DNA_helicase_UvrD-like_C"/>
</dbReference>
<evidence type="ECO:0000256" key="12">
    <source>
        <dbReference type="PROSITE-ProRule" id="PRU00560"/>
    </source>
</evidence>